<feature type="chain" id="PRO_5047067673" description="Secreted protein" evidence="1">
    <location>
        <begin position="22"/>
        <end position="93"/>
    </location>
</feature>
<dbReference type="RefSeq" id="WP_378574786.1">
    <property type="nucleotide sequence ID" value="NZ_JBHSFQ010000012.1"/>
</dbReference>
<evidence type="ECO:0000313" key="3">
    <source>
        <dbReference type="Proteomes" id="UP001595923"/>
    </source>
</evidence>
<protein>
    <recommendedName>
        <fullName evidence="4">Secreted protein</fullName>
    </recommendedName>
</protein>
<name>A0ABV9DWC1_9ACTN</name>
<evidence type="ECO:0008006" key="4">
    <source>
        <dbReference type="Google" id="ProtNLM"/>
    </source>
</evidence>
<accession>A0ABV9DWC1</accession>
<keyword evidence="3" id="KW-1185">Reference proteome</keyword>
<dbReference type="Proteomes" id="UP001595923">
    <property type="component" value="Unassembled WGS sequence"/>
</dbReference>
<sequence>MRRLLATAVIPAALVASLVSGGGVASADAARVPPDCTISIGNNGLTSWVYCSELTQRMHWVVDSEGRTTESPFRVRSTLTMPSPVQDHGVYDL</sequence>
<comment type="caution">
    <text evidence="2">The sequence shown here is derived from an EMBL/GenBank/DDBJ whole genome shotgun (WGS) entry which is preliminary data.</text>
</comment>
<organism evidence="2 3">
    <name type="scientific">Nocardiopsis mangrovi</name>
    <dbReference type="NCBI Taxonomy" id="1179818"/>
    <lineage>
        <taxon>Bacteria</taxon>
        <taxon>Bacillati</taxon>
        <taxon>Actinomycetota</taxon>
        <taxon>Actinomycetes</taxon>
        <taxon>Streptosporangiales</taxon>
        <taxon>Nocardiopsidaceae</taxon>
        <taxon>Nocardiopsis</taxon>
    </lineage>
</organism>
<proteinExistence type="predicted"/>
<keyword evidence="1" id="KW-0732">Signal</keyword>
<evidence type="ECO:0000256" key="1">
    <source>
        <dbReference type="SAM" id="SignalP"/>
    </source>
</evidence>
<evidence type="ECO:0000313" key="2">
    <source>
        <dbReference type="EMBL" id="MFC4563060.1"/>
    </source>
</evidence>
<reference evidence="3" key="1">
    <citation type="journal article" date="2019" name="Int. J. Syst. Evol. Microbiol.">
        <title>The Global Catalogue of Microorganisms (GCM) 10K type strain sequencing project: providing services to taxonomists for standard genome sequencing and annotation.</title>
        <authorList>
            <consortium name="The Broad Institute Genomics Platform"/>
            <consortium name="The Broad Institute Genome Sequencing Center for Infectious Disease"/>
            <person name="Wu L."/>
            <person name="Ma J."/>
        </authorList>
    </citation>
    <scope>NUCLEOTIDE SEQUENCE [LARGE SCALE GENOMIC DNA]</scope>
    <source>
        <strain evidence="3">XZYJ18</strain>
    </source>
</reference>
<gene>
    <name evidence="2" type="ORF">ACFO4E_14440</name>
</gene>
<dbReference type="EMBL" id="JBHSFQ010000012">
    <property type="protein sequence ID" value="MFC4563060.1"/>
    <property type="molecule type" value="Genomic_DNA"/>
</dbReference>
<feature type="signal peptide" evidence="1">
    <location>
        <begin position="1"/>
        <end position="21"/>
    </location>
</feature>